<gene>
    <name evidence="1" type="ORF">J2S41_003967</name>
</gene>
<accession>A0AAE3YNR4</accession>
<organism evidence="1 2">
    <name type="scientific">Catenuloplanes atrovinosus</name>
    <dbReference type="NCBI Taxonomy" id="137266"/>
    <lineage>
        <taxon>Bacteria</taxon>
        <taxon>Bacillati</taxon>
        <taxon>Actinomycetota</taxon>
        <taxon>Actinomycetes</taxon>
        <taxon>Micromonosporales</taxon>
        <taxon>Micromonosporaceae</taxon>
        <taxon>Catenuloplanes</taxon>
    </lineage>
</organism>
<dbReference type="EMBL" id="JAVDYB010000001">
    <property type="protein sequence ID" value="MDR7277189.1"/>
    <property type="molecule type" value="Genomic_DNA"/>
</dbReference>
<dbReference type="Proteomes" id="UP001183643">
    <property type="component" value="Unassembled WGS sequence"/>
</dbReference>
<dbReference type="RefSeq" id="WP_310369389.1">
    <property type="nucleotide sequence ID" value="NZ_JAVDYB010000001.1"/>
</dbReference>
<sequence>MAQTVPVRVGAVEVLLEAVSVPGSQQTSAGGRVADYAAGAFERAQVVLEEVAVSMGRIVGRVGSPELVKEEFGVKESVPAVGRVEAAS</sequence>
<keyword evidence="2" id="KW-1185">Reference proteome</keyword>
<dbReference type="AlphaFoldDB" id="A0AAE3YNR4"/>
<evidence type="ECO:0000313" key="2">
    <source>
        <dbReference type="Proteomes" id="UP001183643"/>
    </source>
</evidence>
<comment type="caution">
    <text evidence="1">The sequence shown here is derived from an EMBL/GenBank/DDBJ whole genome shotgun (WGS) entry which is preliminary data.</text>
</comment>
<evidence type="ECO:0000313" key="1">
    <source>
        <dbReference type="EMBL" id="MDR7277189.1"/>
    </source>
</evidence>
<proteinExistence type="predicted"/>
<protein>
    <submittedName>
        <fullName evidence="1">Uncharacterized protein</fullName>
    </submittedName>
</protein>
<name>A0AAE3YNR4_9ACTN</name>
<reference evidence="1" key="1">
    <citation type="submission" date="2023-07" db="EMBL/GenBank/DDBJ databases">
        <title>Sequencing the genomes of 1000 actinobacteria strains.</title>
        <authorList>
            <person name="Klenk H.-P."/>
        </authorList>
    </citation>
    <scope>NUCLEOTIDE SEQUENCE</scope>
    <source>
        <strain evidence="1">DSM 44707</strain>
    </source>
</reference>